<name>A0A9N9JDM1_9GLOM</name>
<reference evidence="1" key="1">
    <citation type="submission" date="2021-06" db="EMBL/GenBank/DDBJ databases">
        <authorList>
            <person name="Kallberg Y."/>
            <person name="Tangrot J."/>
            <person name="Rosling A."/>
        </authorList>
    </citation>
    <scope>NUCLEOTIDE SEQUENCE</scope>
    <source>
        <strain evidence="1">MA453B</strain>
    </source>
</reference>
<comment type="caution">
    <text evidence="1">The sequence shown here is derived from an EMBL/GenBank/DDBJ whole genome shotgun (WGS) entry which is preliminary data.</text>
</comment>
<organism evidence="1 2">
    <name type="scientific">Dentiscutata erythropus</name>
    <dbReference type="NCBI Taxonomy" id="1348616"/>
    <lineage>
        <taxon>Eukaryota</taxon>
        <taxon>Fungi</taxon>
        <taxon>Fungi incertae sedis</taxon>
        <taxon>Mucoromycota</taxon>
        <taxon>Glomeromycotina</taxon>
        <taxon>Glomeromycetes</taxon>
        <taxon>Diversisporales</taxon>
        <taxon>Gigasporaceae</taxon>
        <taxon>Dentiscutata</taxon>
    </lineage>
</organism>
<feature type="non-terminal residue" evidence="1">
    <location>
        <position position="1"/>
    </location>
</feature>
<dbReference type="OrthoDB" id="2466131at2759"/>
<dbReference type="Proteomes" id="UP000789405">
    <property type="component" value="Unassembled WGS sequence"/>
</dbReference>
<feature type="non-terminal residue" evidence="1">
    <location>
        <position position="75"/>
    </location>
</feature>
<proteinExistence type="predicted"/>
<accession>A0A9N9JDM1</accession>
<dbReference type="AlphaFoldDB" id="A0A9N9JDM1"/>
<evidence type="ECO:0000313" key="2">
    <source>
        <dbReference type="Proteomes" id="UP000789405"/>
    </source>
</evidence>
<gene>
    <name evidence="1" type="ORF">DERYTH_LOCUS18946</name>
</gene>
<sequence>TTTNLTNTPGTKNTSFDFFFEEEGLEEESLDFDIEAVSITIDDDLMLEKFFDLGAFEQNQEIVEESSSITLLNPN</sequence>
<evidence type="ECO:0000313" key="1">
    <source>
        <dbReference type="EMBL" id="CAG8773779.1"/>
    </source>
</evidence>
<keyword evidence="2" id="KW-1185">Reference proteome</keyword>
<protein>
    <submittedName>
        <fullName evidence="1">1311_t:CDS:1</fullName>
    </submittedName>
</protein>
<dbReference type="EMBL" id="CAJVPY010019994">
    <property type="protein sequence ID" value="CAG8773779.1"/>
    <property type="molecule type" value="Genomic_DNA"/>
</dbReference>